<keyword evidence="3" id="KW-1185">Reference proteome</keyword>
<dbReference type="InParanoid" id="A0A674I5M3"/>
<keyword evidence="1" id="KW-0732">Signal</keyword>
<dbReference type="Ensembl" id="ENSTMTT00000003247.1">
    <property type="protein sequence ID" value="ENSTMTP00000003129.1"/>
    <property type="gene ID" value="ENSTMTG00000002367.1"/>
</dbReference>
<evidence type="ECO:0000313" key="3">
    <source>
        <dbReference type="Proteomes" id="UP000472274"/>
    </source>
</evidence>
<accession>A0A674I5M3</accession>
<dbReference type="Gene3D" id="2.60.120.650">
    <property type="entry name" value="Cupin"/>
    <property type="match status" value="1"/>
</dbReference>
<organism evidence="2 3">
    <name type="scientific">Terrapene triunguis</name>
    <name type="common">Three-toed box turtle</name>
    <dbReference type="NCBI Taxonomy" id="2587831"/>
    <lineage>
        <taxon>Eukaryota</taxon>
        <taxon>Metazoa</taxon>
        <taxon>Chordata</taxon>
        <taxon>Craniata</taxon>
        <taxon>Vertebrata</taxon>
        <taxon>Euteleostomi</taxon>
        <taxon>Archelosauria</taxon>
        <taxon>Testudinata</taxon>
        <taxon>Testudines</taxon>
        <taxon>Cryptodira</taxon>
        <taxon>Durocryptodira</taxon>
        <taxon>Testudinoidea</taxon>
        <taxon>Emydidae</taxon>
        <taxon>Terrapene</taxon>
    </lineage>
</organism>
<sequence length="268" mass="29556">MAEGCWRQMGSWWQFLLLYIPLSLPGDLDYLEGNGGWLTNKYLALMEEDHCTVERRDASLTYSQFIDQYAFSRPVVIQGITDNSEFQALCTRNKLLAEFGDRLVRLSTANTYSYRKGAGLGSRAHALSCTLTGLAVRWGAAPDRRGGQRGDRQCLSAWPQPMPPFLLPWLVGDRRSCLRPWISLSREHNKPALLLCLLSLPGQNPTLCSWASRWPSLCLGFSSCELDTTALSPGALALHLGQGGGFQCCSLAGQQGLPGCWAVALRGE</sequence>
<evidence type="ECO:0000313" key="2">
    <source>
        <dbReference type="Ensembl" id="ENSTMTP00000003129.1"/>
    </source>
</evidence>
<dbReference type="GeneTree" id="ENSGT00980000200578"/>
<evidence type="ECO:0000256" key="1">
    <source>
        <dbReference type="SAM" id="SignalP"/>
    </source>
</evidence>
<name>A0A674I5M3_9SAUR</name>
<feature type="signal peptide" evidence="1">
    <location>
        <begin position="1"/>
        <end position="25"/>
    </location>
</feature>
<reference evidence="2" key="2">
    <citation type="submission" date="2025-09" db="UniProtKB">
        <authorList>
            <consortium name="Ensembl"/>
        </authorList>
    </citation>
    <scope>IDENTIFICATION</scope>
</reference>
<protein>
    <submittedName>
        <fullName evidence="2">Uncharacterized protein</fullName>
    </submittedName>
</protein>
<feature type="chain" id="PRO_5025522197" evidence="1">
    <location>
        <begin position="26"/>
        <end position="268"/>
    </location>
</feature>
<dbReference type="Proteomes" id="UP000472274">
    <property type="component" value="Unplaced"/>
</dbReference>
<proteinExistence type="predicted"/>
<dbReference type="AlphaFoldDB" id="A0A674I5M3"/>
<reference evidence="2" key="1">
    <citation type="submission" date="2025-08" db="UniProtKB">
        <authorList>
            <consortium name="Ensembl"/>
        </authorList>
    </citation>
    <scope>IDENTIFICATION</scope>
</reference>